<protein>
    <submittedName>
        <fullName evidence="2">Uncharacterized protein</fullName>
    </submittedName>
</protein>
<name>A0AAN9ADC0_HALRR</name>
<reference evidence="2 3" key="1">
    <citation type="submission" date="2023-11" db="EMBL/GenBank/DDBJ databases">
        <title>Halocaridina rubra genome assembly.</title>
        <authorList>
            <person name="Smith C."/>
        </authorList>
    </citation>
    <scope>NUCLEOTIDE SEQUENCE [LARGE SCALE GENOMIC DNA]</scope>
    <source>
        <strain evidence="2">EP-1</strain>
        <tissue evidence="2">Whole</tissue>
    </source>
</reference>
<feature type="compositionally biased region" description="Acidic residues" evidence="1">
    <location>
        <begin position="13"/>
        <end position="25"/>
    </location>
</feature>
<dbReference type="EMBL" id="JAXCGZ010002098">
    <property type="protein sequence ID" value="KAK7084428.1"/>
    <property type="molecule type" value="Genomic_DNA"/>
</dbReference>
<keyword evidence="3" id="KW-1185">Reference proteome</keyword>
<dbReference type="AlphaFoldDB" id="A0AAN9ADC0"/>
<feature type="non-terminal residue" evidence="2">
    <location>
        <position position="1"/>
    </location>
</feature>
<accession>A0AAN9ADC0</accession>
<sequence>RCPGAVPYQETSEFSESDIENDYDAEAPSTSWGLTKRKHPIGIISESDDDDDVDVVTANDKLKGGICI</sequence>
<organism evidence="2 3">
    <name type="scientific">Halocaridina rubra</name>
    <name type="common">Hawaiian red shrimp</name>
    <dbReference type="NCBI Taxonomy" id="373956"/>
    <lineage>
        <taxon>Eukaryota</taxon>
        <taxon>Metazoa</taxon>
        <taxon>Ecdysozoa</taxon>
        <taxon>Arthropoda</taxon>
        <taxon>Crustacea</taxon>
        <taxon>Multicrustacea</taxon>
        <taxon>Malacostraca</taxon>
        <taxon>Eumalacostraca</taxon>
        <taxon>Eucarida</taxon>
        <taxon>Decapoda</taxon>
        <taxon>Pleocyemata</taxon>
        <taxon>Caridea</taxon>
        <taxon>Atyoidea</taxon>
        <taxon>Atyidae</taxon>
        <taxon>Halocaridina</taxon>
    </lineage>
</organism>
<comment type="caution">
    <text evidence="2">The sequence shown here is derived from an EMBL/GenBank/DDBJ whole genome shotgun (WGS) entry which is preliminary data.</text>
</comment>
<proteinExistence type="predicted"/>
<feature type="region of interest" description="Disordered" evidence="1">
    <location>
        <begin position="1"/>
        <end position="31"/>
    </location>
</feature>
<gene>
    <name evidence="2" type="ORF">SK128_010929</name>
</gene>
<evidence type="ECO:0000313" key="2">
    <source>
        <dbReference type="EMBL" id="KAK7084428.1"/>
    </source>
</evidence>
<dbReference type="Proteomes" id="UP001381693">
    <property type="component" value="Unassembled WGS sequence"/>
</dbReference>
<evidence type="ECO:0000313" key="3">
    <source>
        <dbReference type="Proteomes" id="UP001381693"/>
    </source>
</evidence>
<evidence type="ECO:0000256" key="1">
    <source>
        <dbReference type="SAM" id="MobiDB-lite"/>
    </source>
</evidence>